<proteinExistence type="predicted"/>
<dbReference type="AlphaFoldDB" id="A0A1M5MMH7"/>
<sequence length="252" mass="27545">MSRTDTLRQQILFSAPLGAHDPNAGAKAVLIIGVIALGLVLDSRGSPLLHLAASVPVWLTLLWLLHQQTPAWRLTLVVATAFALAAEALFSLGWGLYDYRFHDIPAYVPPAHTLLFMVGVYCGRKLPARLVPLLLLMLVAGALWMTISGASRFDGLMLLILLALARYGSQPRIYILMVPIALMVELGGTELGEWRWQREAPGLGLSLHNPPLLAGVCYSLFDVYMMRTARWFHRWRGAPSSLSDAGAAAPQA</sequence>
<gene>
    <name evidence="2" type="ORF">SAMN04488068_1343</name>
</gene>
<keyword evidence="1" id="KW-0812">Transmembrane</keyword>
<dbReference type="OrthoDB" id="977790at2"/>
<keyword evidence="1" id="KW-1133">Transmembrane helix</keyword>
<dbReference type="RefSeq" id="WP_072895732.1">
    <property type="nucleotide sequence ID" value="NZ_FQWZ01000003.1"/>
</dbReference>
<evidence type="ECO:0000313" key="3">
    <source>
        <dbReference type="Proteomes" id="UP000199758"/>
    </source>
</evidence>
<accession>A0A1M5MMH7</accession>
<dbReference type="STRING" id="490188.SAMN04488068_1343"/>
<protein>
    <submittedName>
        <fullName evidence="2">Uncharacterized protein</fullName>
    </submittedName>
</protein>
<feature type="transmembrane region" description="Helical" evidence="1">
    <location>
        <begin position="24"/>
        <end position="41"/>
    </location>
</feature>
<keyword evidence="1" id="KW-0472">Membrane</keyword>
<reference evidence="2 3" key="1">
    <citation type="submission" date="2016-11" db="EMBL/GenBank/DDBJ databases">
        <authorList>
            <person name="Jaros S."/>
            <person name="Januszkiewicz K."/>
            <person name="Wedrychowicz H."/>
        </authorList>
    </citation>
    <scope>NUCLEOTIDE SEQUENCE [LARGE SCALE GENOMIC DNA]</scope>
    <source>
        <strain evidence="2 3">CGMCC 1.7049</strain>
    </source>
</reference>
<feature type="transmembrane region" description="Helical" evidence="1">
    <location>
        <begin position="133"/>
        <end position="161"/>
    </location>
</feature>
<feature type="transmembrane region" description="Helical" evidence="1">
    <location>
        <begin position="104"/>
        <end position="121"/>
    </location>
</feature>
<feature type="transmembrane region" description="Helical" evidence="1">
    <location>
        <begin position="48"/>
        <end position="65"/>
    </location>
</feature>
<dbReference type="Proteomes" id="UP000199758">
    <property type="component" value="Unassembled WGS sequence"/>
</dbReference>
<feature type="transmembrane region" description="Helical" evidence="1">
    <location>
        <begin position="71"/>
        <end position="97"/>
    </location>
</feature>
<name>A0A1M5MMH7_9GAMM</name>
<organism evidence="2 3">
    <name type="scientific">Hydrocarboniphaga daqingensis</name>
    <dbReference type="NCBI Taxonomy" id="490188"/>
    <lineage>
        <taxon>Bacteria</taxon>
        <taxon>Pseudomonadati</taxon>
        <taxon>Pseudomonadota</taxon>
        <taxon>Gammaproteobacteria</taxon>
        <taxon>Nevskiales</taxon>
        <taxon>Nevskiaceae</taxon>
        <taxon>Hydrocarboniphaga</taxon>
    </lineage>
</organism>
<keyword evidence="3" id="KW-1185">Reference proteome</keyword>
<evidence type="ECO:0000313" key="2">
    <source>
        <dbReference type="EMBL" id="SHG78445.1"/>
    </source>
</evidence>
<evidence type="ECO:0000256" key="1">
    <source>
        <dbReference type="SAM" id="Phobius"/>
    </source>
</evidence>
<dbReference type="EMBL" id="FQWZ01000003">
    <property type="protein sequence ID" value="SHG78445.1"/>
    <property type="molecule type" value="Genomic_DNA"/>
</dbReference>